<sequence>MPTMRRLSELARHLVRPSGITGSEFPRVQKIAARAGIGYDPWQQGLLTLMLAKRADGLYACGEGGATVSICRQVGKTYTVGTSTLILCLLHPGMKVLWTAHRARTSNETFKSLTGLARRKTLNRYVAHIRSANGQQEIELRNGSRIMFGAREQGFGRGFDDVDMEIFDEAQILTVKALDDMIPATNTARNPLIVFTGTPPKPGDPCEVFAEKRRQALAGKDGMLYVELSADRDADPDDREQWAKANPSYPARTSEQAILRMRSLLGEDSFRREGLGIWDETSTPDVIDPRLWAASATETPDLDGLVGYALDMNPERTSLAIGGAILHQDGSVHIELKRFEDTTHKGLRWAVDWIAERWPRTAAVVIDKQSPAMGLLDDLKHAHVRPILTEANDMGRACGRFIDLLHDHRLTHLDDDKQPALALAVKNATIRRIGTQGAFGWNKLTADADISPLVAVTLAAYGTAITKRNPNRRQKVNSL</sequence>
<dbReference type="Proteomes" id="UP000812844">
    <property type="component" value="Unassembled WGS sequence"/>
</dbReference>
<dbReference type="EMBL" id="JAHBBD010000001">
    <property type="protein sequence ID" value="MBW3081978.1"/>
    <property type="molecule type" value="Genomic_DNA"/>
</dbReference>
<protein>
    <submittedName>
        <fullName evidence="1">Terminase</fullName>
    </submittedName>
</protein>
<name>A0ABS6W666_9BIFI</name>
<organism evidence="1 2">
    <name type="scientific">Bifidobacterium phasiani</name>
    <dbReference type="NCBI Taxonomy" id="2834431"/>
    <lineage>
        <taxon>Bacteria</taxon>
        <taxon>Bacillati</taxon>
        <taxon>Actinomycetota</taxon>
        <taxon>Actinomycetes</taxon>
        <taxon>Bifidobacteriales</taxon>
        <taxon>Bifidobacteriaceae</taxon>
        <taxon>Bifidobacterium</taxon>
    </lineage>
</organism>
<proteinExistence type="predicted"/>
<evidence type="ECO:0000313" key="1">
    <source>
        <dbReference type="EMBL" id="MBW3081978.1"/>
    </source>
</evidence>
<comment type="caution">
    <text evidence="1">The sequence shown here is derived from an EMBL/GenBank/DDBJ whole genome shotgun (WGS) entry which is preliminary data.</text>
</comment>
<gene>
    <name evidence="1" type="ORF">KIH73_01030</name>
</gene>
<reference evidence="1 2" key="1">
    <citation type="submission" date="2021-05" db="EMBL/GenBank/DDBJ databases">
        <title>Phylogenetic classification of ten novel species belonging to the genus Bifidobacterium comprising B. colchicus sp. nov., B. abeli sp. nov., B. bicoloris sp. nov., B. guerezis sp. nov., B. rosaliae sp. nov., B. santillanensis sp. nov., B. argentati sp. nov., B. amazzoni sp. nov., B. pluviali sp. nov., and B. pinnaculum sp. nov.</title>
        <authorList>
            <person name="Lugli G.A."/>
            <person name="Ruiz Garcia L."/>
            <person name="Margolles A."/>
            <person name="Ventura M."/>
        </authorList>
    </citation>
    <scope>NUCLEOTIDE SEQUENCE [LARGE SCALE GENOMIC DNA]</scope>
    <source>
        <strain evidence="1 2">6T3</strain>
    </source>
</reference>
<evidence type="ECO:0000313" key="2">
    <source>
        <dbReference type="Proteomes" id="UP000812844"/>
    </source>
</evidence>
<accession>A0ABS6W666</accession>
<keyword evidence="2" id="KW-1185">Reference proteome</keyword>